<evidence type="ECO:0000256" key="5">
    <source>
        <dbReference type="ARBA" id="ARBA00022801"/>
    </source>
</evidence>
<dbReference type="Gene3D" id="2.130.10.10">
    <property type="entry name" value="YVTN repeat-like/Quinoprotein amine dehydrogenase"/>
    <property type="match status" value="1"/>
</dbReference>
<dbReference type="CDD" id="cd10828">
    <property type="entry name" value="cpPDZ_Tricorn-protease"/>
    <property type="match status" value="1"/>
</dbReference>
<dbReference type="PANTHER" id="PTHR43253">
    <property type="entry name" value="TRICORN PROTEASE HOMOLOG 2-RELATED"/>
    <property type="match status" value="1"/>
</dbReference>
<dbReference type="Pfam" id="PF26550">
    <property type="entry name" value="Tricorn_2nd"/>
    <property type="match status" value="1"/>
</dbReference>
<dbReference type="GO" id="GO:0008236">
    <property type="term" value="F:serine-type peptidase activity"/>
    <property type="evidence" value="ECO:0007669"/>
    <property type="project" value="UniProtKB-UniRule"/>
</dbReference>
<evidence type="ECO:0000259" key="10">
    <source>
        <dbReference type="SMART" id="SM00245"/>
    </source>
</evidence>
<evidence type="ECO:0000256" key="7">
    <source>
        <dbReference type="PIRNR" id="PIRNR036421"/>
    </source>
</evidence>
<dbReference type="Gene3D" id="3.90.226.10">
    <property type="entry name" value="2-enoyl-CoA Hydratase, Chain A, domain 1"/>
    <property type="match status" value="1"/>
</dbReference>
<dbReference type="SUPFAM" id="SSF69322">
    <property type="entry name" value="Tricorn protease domain 2"/>
    <property type="match status" value="1"/>
</dbReference>
<accession>A0AAQ4CR03</accession>
<evidence type="ECO:0000256" key="1">
    <source>
        <dbReference type="ARBA" id="ARBA00004496"/>
    </source>
</evidence>
<keyword evidence="6 7" id="KW-0720">Serine protease</keyword>
<evidence type="ECO:0000256" key="4">
    <source>
        <dbReference type="ARBA" id="ARBA00022670"/>
    </source>
</evidence>
<dbReference type="Proteomes" id="UP001319921">
    <property type="component" value="Chromosome"/>
</dbReference>
<dbReference type="InterPro" id="IPR036034">
    <property type="entry name" value="PDZ_sf"/>
</dbReference>
<keyword evidence="4 7" id="KW-0645">Protease</keyword>
<sequence length="1009" mass="115778">MKGYYMFPDIRGNTVAFTSDDDIWIMDLSQNKPIRLTSGIGISIRPKISLDGKRVAFTVIWLKSGKSGGDIYVTGDGESKRVTFFGTNNSRVAGWISEDEIIVITNFHTPFIQWTEAYKVNINDGNFEKLPFGIVSNIAIRDDIIVLARGYQDLPFWKGYKGGTKGELWISYNNGKTFTKFISLDGIVSWPMIVNDRVYFLSDHEGIANLYSVNLDGKDLRKHTNFTEYYCRNASSDGNRIVFQNGGDIYLYDPKSEQLIELEIDLPTDRKKRQPKFVNVTEYMTEAVVNGNYISLVSRGKIFLMRPWEGPAVQLGSKQGVRYRQIQLLPNGDVIAVDDSDKLVILGKDGSEKKIDKDFGRIERVKVSPDGKKVLISNNKLELWLYEIESNSAKLIDKSEYDIIFGMDWHPNSEWFAYSFPEGHNTQSIKLGHISGKVIRVTSPYGFDFSPSFDPDGRYLYFLSARHLDPTNDKLIFNLSFQRVVKPYLLVLSNAYSPFNQPLEEVSDKKEIELEGIEDRVIPFPVDEDNYVQIAGAKNNKIFLFSYPIRGFRSFTGEIYGKLEVYDLDSKTKELFADNVSGFSLSGDKSKILVMFKDSLRLVDVNAKIDFNAQGKKGGVVDLSRVKVYVEPEKEWRQMLWETWKLMKQNYWNEKNLPNWDSVLAKYEKLLDRISTRFELSDLLQEMQGETRTSHSYESAYDYETPEPLSTGGLGAEFEFDKENKCYKIVKIYVGDPTNENERSPLRDPGVQLNVGDCIKAVDGEEVKNNLYYYLLNKDQVILDVITRDGKNRRVTVKVLKDERFLIYRYWVERNREYVHEKSKGRLGYIHIPDMMFQGFAEFYRLFISEFDKDGLIIDVRFNRGGSISGLLLEKLMLKRMGYDIPRNGKPIPVPFFSSPKVLVGITNEYAGSDGDIFSYLFKKYKLGVLVGKRTWGGVVGILPRYRLVDKTYISQPEFAVHFEDIGLGIENHGVDPDIEIEIKPEDYAEDKDPQLDKAIELALKEISK</sequence>
<dbReference type="RefSeq" id="WP_229572150.1">
    <property type="nucleotide sequence ID" value="NZ_AP025226.1"/>
</dbReference>
<evidence type="ECO:0000256" key="9">
    <source>
        <dbReference type="PIRSR" id="PIRSR036421-3"/>
    </source>
</evidence>
<reference evidence="11 12" key="1">
    <citation type="journal article" date="2022" name="Microbiol. Resour. Announc.">
        <title>Complete Genome Sequence of the Hyperthermophilic and Acidophilic Archaeon Saccharolobus caldissimus Strain HS-3T.</title>
        <authorList>
            <person name="Sakai H.D."/>
            <person name="Kurosawa N."/>
        </authorList>
    </citation>
    <scope>NUCLEOTIDE SEQUENCE [LARGE SCALE GENOMIC DNA]</scope>
    <source>
        <strain evidence="11 12">JCM32116</strain>
    </source>
</reference>
<dbReference type="PANTHER" id="PTHR43253:SF1">
    <property type="entry name" value="TRICORN PROTEASE HOMOLOG 2-RELATED"/>
    <property type="match status" value="1"/>
</dbReference>
<dbReference type="EMBL" id="AP025226">
    <property type="protein sequence ID" value="BDB98234.1"/>
    <property type="molecule type" value="Genomic_DNA"/>
</dbReference>
<feature type="site" description="Transition state stabilizer; via amide nitrogen" evidence="9">
    <location>
        <position position="914"/>
    </location>
</feature>
<dbReference type="GO" id="GO:0006508">
    <property type="term" value="P:proteolysis"/>
    <property type="evidence" value="ECO:0007669"/>
    <property type="project" value="UniProtKB-UniRule"/>
</dbReference>
<keyword evidence="5 7" id="KW-0378">Hydrolase</keyword>
<gene>
    <name evidence="11" type="ORF">SACC_12510</name>
</gene>
<comment type="function">
    <text evidence="7">Degrades oligopeptides.</text>
</comment>
<dbReference type="AlphaFoldDB" id="A0AAQ4CR03"/>
<feature type="active site" description="Charge relay system" evidence="8">
    <location>
        <position position="971"/>
    </location>
</feature>
<dbReference type="InterPro" id="IPR012393">
    <property type="entry name" value="Tricorn_protease"/>
</dbReference>
<comment type="similarity">
    <text evidence="2 7">Belongs to the peptidase S41B family.</text>
</comment>
<organism evidence="11 12">
    <name type="scientific">Saccharolobus caldissimus</name>
    <dbReference type="NCBI Taxonomy" id="1702097"/>
    <lineage>
        <taxon>Archaea</taxon>
        <taxon>Thermoproteota</taxon>
        <taxon>Thermoprotei</taxon>
        <taxon>Sulfolobales</taxon>
        <taxon>Sulfolobaceae</taxon>
        <taxon>Saccharolobus</taxon>
    </lineage>
</organism>
<feature type="active site" description="Nucleophile" evidence="8">
    <location>
        <position position="913"/>
    </location>
</feature>
<dbReference type="InterPro" id="IPR028204">
    <property type="entry name" value="Tricorn_C1"/>
</dbReference>
<keyword evidence="3 7" id="KW-0963">Cytoplasm</keyword>
<dbReference type="SUPFAM" id="SSF52096">
    <property type="entry name" value="ClpP/crotonase"/>
    <property type="match status" value="1"/>
</dbReference>
<dbReference type="Pfam" id="PF14685">
    <property type="entry name" value="PDZ_Tricorn"/>
    <property type="match status" value="1"/>
</dbReference>
<name>A0AAQ4CR03_9CREN</name>
<evidence type="ECO:0000313" key="11">
    <source>
        <dbReference type="EMBL" id="BDB98234.1"/>
    </source>
</evidence>
<dbReference type="SUPFAM" id="SSF50156">
    <property type="entry name" value="PDZ domain-like"/>
    <property type="match status" value="1"/>
</dbReference>
<comment type="subcellular location">
    <subcellularLocation>
        <location evidence="1 7">Cytoplasm</location>
    </subcellularLocation>
</comment>
<dbReference type="CDD" id="cd07562">
    <property type="entry name" value="Peptidase_S41_TRI"/>
    <property type="match status" value="1"/>
</dbReference>
<dbReference type="KEGG" id="scas:SACC_12510"/>
<dbReference type="EC" id="3.4.21.-" evidence="7"/>
<dbReference type="Pfam" id="PF03572">
    <property type="entry name" value="Peptidase_S41"/>
    <property type="match status" value="1"/>
</dbReference>
<dbReference type="SUPFAM" id="SSF69304">
    <property type="entry name" value="Tricorn protease N-terminal domain"/>
    <property type="match status" value="1"/>
</dbReference>
<evidence type="ECO:0000256" key="6">
    <source>
        <dbReference type="ARBA" id="ARBA00022825"/>
    </source>
</evidence>
<dbReference type="Gene3D" id="2.30.42.10">
    <property type="match status" value="1"/>
</dbReference>
<dbReference type="Gene3D" id="2.120.10.60">
    <property type="entry name" value="Tricorn protease N-terminal domain"/>
    <property type="match status" value="1"/>
</dbReference>
<evidence type="ECO:0000313" key="12">
    <source>
        <dbReference type="Proteomes" id="UP001319921"/>
    </source>
</evidence>
<dbReference type="Pfam" id="PF14684">
    <property type="entry name" value="Tricorn_C1"/>
    <property type="match status" value="1"/>
</dbReference>
<feature type="active site" description="Charge relay system" evidence="8">
    <location>
        <position position="695"/>
    </location>
</feature>
<dbReference type="InterPro" id="IPR015943">
    <property type="entry name" value="WD40/YVTN_repeat-like_dom_sf"/>
</dbReference>
<dbReference type="GeneID" id="68865990"/>
<dbReference type="PIRSF" id="PIRSF036421">
    <property type="entry name" value="Tricorn_protease"/>
    <property type="match status" value="1"/>
</dbReference>
<evidence type="ECO:0000256" key="3">
    <source>
        <dbReference type="ARBA" id="ARBA00022490"/>
    </source>
</evidence>
<dbReference type="Pfam" id="PF26549">
    <property type="entry name" value="Tricorn_N"/>
    <property type="match status" value="1"/>
</dbReference>
<dbReference type="GO" id="GO:0005737">
    <property type="term" value="C:cytoplasm"/>
    <property type="evidence" value="ECO:0007669"/>
    <property type="project" value="UniProtKB-SubCell"/>
</dbReference>
<feature type="domain" description="Tail specific protease" evidence="10">
    <location>
        <begin position="792"/>
        <end position="982"/>
    </location>
</feature>
<dbReference type="InterPro" id="IPR029414">
    <property type="entry name" value="Tricorn_PDZ"/>
</dbReference>
<evidence type="ECO:0000256" key="2">
    <source>
        <dbReference type="ARBA" id="ARBA00008524"/>
    </source>
</evidence>
<keyword evidence="12" id="KW-1185">Reference proteome</keyword>
<dbReference type="Gene3D" id="3.30.750.44">
    <property type="match status" value="1"/>
</dbReference>
<dbReference type="InterPro" id="IPR005151">
    <property type="entry name" value="Tail-specific_protease"/>
</dbReference>
<protein>
    <recommendedName>
        <fullName evidence="7">Tricorn protease homolog</fullName>
        <ecNumber evidence="7">3.4.21.-</ecNumber>
    </recommendedName>
</protein>
<dbReference type="InterPro" id="IPR029045">
    <property type="entry name" value="ClpP/crotonase-like_dom_sf"/>
</dbReference>
<proteinExistence type="inferred from homology"/>
<dbReference type="SMART" id="SM00245">
    <property type="entry name" value="TSPc"/>
    <property type="match status" value="1"/>
</dbReference>
<evidence type="ECO:0000256" key="8">
    <source>
        <dbReference type="PIRSR" id="PIRSR036421-1"/>
    </source>
</evidence>